<sequence length="1555" mass="170601">MASTGSGRGPIKVGSGYIDVFPKINQKQLRETKAQLEKQMGATGKKAGKAFSDGIVSQVSQIPKKAKAAADKAQREIQKSSQDSKKVLKRIEQEITREYGKEAGKRFREFAKLEKQKQKLTENTSNSTRRALRDTERLEDQHHRRQGQRWRTAERSYNQFLADRNRADQRYQREAARREELALRSYQQFLRDRERAAARTAREEARAHRRAHLQMREDIRRTLMEARSARLADLRSQMDTHRDQLASLRSQLTSYRRQMDDHTRSVGRGLANVQTAWRRQGESISQLGTNITETGRLITANLLGPLGMVSAALTGIGVQSADMRILGQMGLGAAGVSSQKSAKEMRRIQQYAIDTPFSIETMHEYQMKIIRSLAGADDTWYKGGQSRTNAANRAAGKTSDIIMAVGDSMARAGNLDPEMFKRAMYAVDRMLDMDKAPTRSINQLVQASGISASELAQMFGFNSAGDFWEVVGTPVAKGGGVKGQDMIDNLLRYWDPNYFKLDKNGKPVVDPKTGLRVTNPNSDRTGGSAGFGEQMTSATISGRVSQIKERAQYELGSLFASEDPETGEYRYTGLGEAIMGKRTPVMKKGPDGSMVESGEYTYEGGLLQQIQELGEDQKGNIVKLLTTAFEAVGTFVDQLQWFSDWLEAHPQVKEVFANLLKMAAVAMPFIIAIGLLTKTFGLVNKIFASALKPVAGLFKGARAATRGARQVASGVQSRRNGGTFREGYRDRRTQLRDGDVRGPVARARDRITGRDSGANQLRQSIRDTEDAIRETEDGIRDLQRQIRDTNATSIRQLVDRFAGTGPDSLQGAANNAGNQINQVQNQTQQLNRQTLSTVVQQYRDLEAQIKDVVQRAKDVVQAVKDADKEKLTSLKLQFDGARGAADDTRNAVTDVSSAVGNLNRRSLESLQGQFRETSDTADTLRAKVNQAIRAVGNLNSEKLGTLRKEFKSLHTAVNDVHKLVGTTKSGLAGRVSNLDDRKLSKVIRQVNDLKEALDKAGNEANTLNNRLDDISNHAPGNSGSSSGSNKKPKKKKNRASGGVLEGHSPGVDIHRFESPTGGVLNLSGGEAVMRPEWTDVVGESTVNRWNAIARTQGAEGLRREMSFANGGILDKLGIQPILDKVNSYQVGWDVAGASQTMRMDETSDAIGGPARQGILGGGTSASHFVGGDLSGRFRGMYDFMTKDSWDLLKRLPIPNGLTQIIGTVAGAVAPSASEHFWDDVWKGSGNILERGQTFLGHMFAPENLDDIVMGALEGAWDSVSGIVDTAKALITDPSGAVNDAVDGVFEFARSQYDGLIAMTKGIREIWQNPSAYASQVVDDIYSRAKEALPNLEGLFDFSGDKLIMKKPDTNYIMDEMFSRPGMGDAVTRWIPQVKMVLSQLGLPQSDLDLVLHRIKVESGGNPKAINLWDSNAKAGIPSQGLMQTIPPTFAAYAGPYKSRGITDPLASIYAGLNYAVHRYGSGWRKALSGYKGYWTGTMSASPGLALVGERGPELVDFGKGGQRVYDARETDSMLSGGRNISITVQEAKHENTPQSILRGLQWIDSMYGNRL</sequence>
<feature type="compositionally biased region" description="Polar residues" evidence="2">
    <location>
        <begin position="516"/>
        <end position="525"/>
    </location>
</feature>
<feature type="region of interest" description="Disordered" evidence="2">
    <location>
        <begin position="1007"/>
        <end position="1056"/>
    </location>
</feature>
<feature type="coiled-coil region" evidence="1">
    <location>
        <begin position="758"/>
        <end position="862"/>
    </location>
</feature>
<dbReference type="RefSeq" id="WP_395759472.1">
    <property type="nucleotide sequence ID" value="NZ_CP109207.1"/>
</dbReference>
<dbReference type="Gene3D" id="1.10.530.10">
    <property type="match status" value="1"/>
</dbReference>
<gene>
    <name evidence="4" type="ORF">OIE82_27100</name>
</gene>
<feature type="domain" description="Transglycosylase SLT" evidence="3">
    <location>
        <begin position="1389"/>
        <end position="1474"/>
    </location>
</feature>
<dbReference type="EMBL" id="CP109207">
    <property type="protein sequence ID" value="WUU56612.1"/>
    <property type="molecule type" value="Genomic_DNA"/>
</dbReference>
<protein>
    <submittedName>
        <fullName evidence="4">Transglycosylase SLT domain-containing protein</fullName>
    </submittedName>
</protein>
<accession>A0ABZ1YE05</accession>
<dbReference type="CDD" id="cd13402">
    <property type="entry name" value="LT_TF-like"/>
    <property type="match status" value="1"/>
</dbReference>
<feature type="region of interest" description="Disordered" evidence="2">
    <location>
        <begin position="115"/>
        <end position="151"/>
    </location>
</feature>
<feature type="region of interest" description="Disordered" evidence="2">
    <location>
        <begin position="510"/>
        <end position="533"/>
    </location>
</feature>
<feature type="coiled-coil region" evidence="1">
    <location>
        <begin position="231"/>
        <end position="265"/>
    </location>
</feature>
<reference evidence="4" key="1">
    <citation type="submission" date="2022-10" db="EMBL/GenBank/DDBJ databases">
        <title>The complete genomes of actinobacterial strains from the NBC collection.</title>
        <authorList>
            <person name="Joergensen T.S."/>
            <person name="Alvarez Arevalo M."/>
            <person name="Sterndorff E.B."/>
            <person name="Faurdal D."/>
            <person name="Vuksanovic O."/>
            <person name="Mourched A.-S."/>
            <person name="Charusanti P."/>
            <person name="Shaw S."/>
            <person name="Blin K."/>
            <person name="Weber T."/>
        </authorList>
    </citation>
    <scope>NUCLEOTIDE SEQUENCE [LARGE SCALE GENOMIC DNA]</scope>
    <source>
        <strain evidence="4">NBC 01686</strain>
    </source>
</reference>
<dbReference type="InterPro" id="IPR023346">
    <property type="entry name" value="Lysozyme-like_dom_sf"/>
</dbReference>
<dbReference type="InterPro" id="IPR008258">
    <property type="entry name" value="Transglycosylase_SLT_dom_1"/>
</dbReference>
<dbReference type="SUPFAM" id="SSF53955">
    <property type="entry name" value="Lysozyme-like"/>
    <property type="match status" value="1"/>
</dbReference>
<feature type="compositionally biased region" description="Low complexity" evidence="2">
    <location>
        <begin position="1020"/>
        <end position="1029"/>
    </location>
</feature>
<name>A0ABZ1YE05_9ACTN</name>
<feature type="compositionally biased region" description="Basic and acidic residues" evidence="2">
    <location>
        <begin position="131"/>
        <end position="142"/>
    </location>
</feature>
<dbReference type="Pfam" id="PF01464">
    <property type="entry name" value="SLT"/>
    <property type="match status" value="1"/>
</dbReference>
<keyword evidence="1" id="KW-0175">Coiled coil</keyword>
<evidence type="ECO:0000259" key="3">
    <source>
        <dbReference type="Pfam" id="PF01464"/>
    </source>
</evidence>
<evidence type="ECO:0000256" key="2">
    <source>
        <dbReference type="SAM" id="MobiDB-lite"/>
    </source>
</evidence>
<evidence type="ECO:0000256" key="1">
    <source>
        <dbReference type="SAM" id="Coils"/>
    </source>
</evidence>
<proteinExistence type="predicted"/>
<evidence type="ECO:0000313" key="4">
    <source>
        <dbReference type="EMBL" id="WUU56612.1"/>
    </source>
</evidence>
<feature type="coiled-coil region" evidence="1">
    <location>
        <begin position="907"/>
        <end position="941"/>
    </location>
</feature>
<organism evidence="4">
    <name type="scientific">Streptomyces althioticus</name>
    <dbReference type="NCBI Taxonomy" id="83380"/>
    <lineage>
        <taxon>Bacteria</taxon>
        <taxon>Bacillati</taxon>
        <taxon>Actinomycetota</taxon>
        <taxon>Actinomycetes</taxon>
        <taxon>Kitasatosporales</taxon>
        <taxon>Streptomycetaceae</taxon>
        <taxon>Streptomyces</taxon>
        <taxon>Streptomyces althioticus group</taxon>
    </lineage>
</organism>